<evidence type="ECO:0000313" key="2">
    <source>
        <dbReference type="EMBL" id="KIN01569.1"/>
    </source>
</evidence>
<name>A0A0C3CRB3_OIDMZ</name>
<dbReference type="STRING" id="913774.A0A0C3CRB3"/>
<protein>
    <submittedName>
        <fullName evidence="2">Uncharacterized protein</fullName>
    </submittedName>
</protein>
<evidence type="ECO:0000313" key="3">
    <source>
        <dbReference type="Proteomes" id="UP000054321"/>
    </source>
</evidence>
<dbReference type="Gene3D" id="2.40.160.20">
    <property type="match status" value="1"/>
</dbReference>
<dbReference type="InParanoid" id="A0A0C3CRB3"/>
<dbReference type="AlphaFoldDB" id="A0A0C3CRB3"/>
<accession>A0A0C3CRB3</accession>
<dbReference type="OrthoDB" id="3549121at2759"/>
<dbReference type="PANTHER" id="PTHR37315:SF1">
    <property type="entry name" value="UPF0311 PROTEIN BLR7842"/>
    <property type="match status" value="1"/>
</dbReference>
<reference evidence="2 3" key="1">
    <citation type="submission" date="2014-04" db="EMBL/GenBank/DDBJ databases">
        <authorList>
            <consortium name="DOE Joint Genome Institute"/>
            <person name="Kuo A."/>
            <person name="Martino E."/>
            <person name="Perotto S."/>
            <person name="Kohler A."/>
            <person name="Nagy L.G."/>
            <person name="Floudas D."/>
            <person name="Copeland A."/>
            <person name="Barry K.W."/>
            <person name="Cichocki N."/>
            <person name="Veneault-Fourrey C."/>
            <person name="LaButti K."/>
            <person name="Lindquist E.A."/>
            <person name="Lipzen A."/>
            <person name="Lundell T."/>
            <person name="Morin E."/>
            <person name="Murat C."/>
            <person name="Sun H."/>
            <person name="Tunlid A."/>
            <person name="Henrissat B."/>
            <person name="Grigoriev I.V."/>
            <person name="Hibbett D.S."/>
            <person name="Martin F."/>
            <person name="Nordberg H.P."/>
            <person name="Cantor M.N."/>
            <person name="Hua S.X."/>
        </authorList>
    </citation>
    <scope>NUCLEOTIDE SEQUENCE [LARGE SCALE GENOMIC DNA]</scope>
    <source>
        <strain evidence="2 3">Zn</strain>
    </source>
</reference>
<dbReference type="EMBL" id="KN832876">
    <property type="protein sequence ID" value="KIN01569.1"/>
    <property type="molecule type" value="Genomic_DNA"/>
</dbReference>
<feature type="region of interest" description="Disordered" evidence="1">
    <location>
        <begin position="10"/>
        <end position="65"/>
    </location>
</feature>
<sequence>MERELYKRLTGFMGTPPPFIPLTGQSEQASYPSGQSPNMNDSSNFPAGLVGPKSEDVTSPGPSSYPYPDLSLPHPTLRHDFRMCCLLNPKLSVGITPFGQRNWISFAGGWWSGSWGSGVVLPGGQDNQLIIADNSACLETNYLLQTDDNNPAYIAIKTRGWRTGPPEILAQLNVPELADLVDPNSYKFRLFIEMETGDVRYRDKVNCGMWVGSGMRKGSEVIYDAYRLS</sequence>
<gene>
    <name evidence="2" type="ORF">OIDMADRAFT_19352</name>
</gene>
<dbReference type="Proteomes" id="UP000054321">
    <property type="component" value="Unassembled WGS sequence"/>
</dbReference>
<reference evidence="3" key="2">
    <citation type="submission" date="2015-01" db="EMBL/GenBank/DDBJ databases">
        <title>Evolutionary Origins and Diversification of the Mycorrhizal Mutualists.</title>
        <authorList>
            <consortium name="DOE Joint Genome Institute"/>
            <consortium name="Mycorrhizal Genomics Consortium"/>
            <person name="Kohler A."/>
            <person name="Kuo A."/>
            <person name="Nagy L.G."/>
            <person name="Floudas D."/>
            <person name="Copeland A."/>
            <person name="Barry K.W."/>
            <person name="Cichocki N."/>
            <person name="Veneault-Fourrey C."/>
            <person name="LaButti K."/>
            <person name="Lindquist E.A."/>
            <person name="Lipzen A."/>
            <person name="Lundell T."/>
            <person name="Morin E."/>
            <person name="Murat C."/>
            <person name="Riley R."/>
            <person name="Ohm R."/>
            <person name="Sun H."/>
            <person name="Tunlid A."/>
            <person name="Henrissat B."/>
            <person name="Grigoriev I.V."/>
            <person name="Hibbett D.S."/>
            <person name="Martin F."/>
        </authorList>
    </citation>
    <scope>NUCLEOTIDE SEQUENCE [LARGE SCALE GENOMIC DNA]</scope>
    <source>
        <strain evidence="3">Zn</strain>
    </source>
</reference>
<dbReference type="HOGENOM" id="CLU_096872_0_0_1"/>
<organism evidence="2 3">
    <name type="scientific">Oidiodendron maius (strain Zn)</name>
    <dbReference type="NCBI Taxonomy" id="913774"/>
    <lineage>
        <taxon>Eukaryota</taxon>
        <taxon>Fungi</taxon>
        <taxon>Dikarya</taxon>
        <taxon>Ascomycota</taxon>
        <taxon>Pezizomycotina</taxon>
        <taxon>Leotiomycetes</taxon>
        <taxon>Leotiomycetes incertae sedis</taxon>
        <taxon>Myxotrichaceae</taxon>
        <taxon>Oidiodendron</taxon>
    </lineage>
</organism>
<dbReference type="PANTHER" id="PTHR37315">
    <property type="entry name" value="UPF0311 PROTEIN BLR7842"/>
    <property type="match status" value="1"/>
</dbReference>
<dbReference type="Pfam" id="PF11578">
    <property type="entry name" value="DUF3237"/>
    <property type="match status" value="1"/>
</dbReference>
<keyword evidence="3" id="KW-1185">Reference proteome</keyword>
<dbReference type="InterPro" id="IPR020915">
    <property type="entry name" value="UPF0311"/>
</dbReference>
<feature type="compositionally biased region" description="Polar residues" evidence="1">
    <location>
        <begin position="23"/>
        <end position="45"/>
    </location>
</feature>
<evidence type="ECO:0000256" key="1">
    <source>
        <dbReference type="SAM" id="MobiDB-lite"/>
    </source>
</evidence>
<proteinExistence type="predicted"/>